<dbReference type="Pfam" id="PF06968">
    <property type="entry name" value="BATS"/>
    <property type="match status" value="1"/>
</dbReference>
<keyword evidence="9 13" id="KW-0093">Biotin biosynthesis</keyword>
<dbReference type="SFLD" id="SFLDG01278">
    <property type="entry name" value="biotin_synthase_like"/>
    <property type="match status" value="1"/>
</dbReference>
<evidence type="ECO:0000313" key="16">
    <source>
        <dbReference type="Proteomes" id="UP000715095"/>
    </source>
</evidence>
<gene>
    <name evidence="13 15" type="primary">bioB</name>
    <name evidence="15" type="ORF">H6A60_10270</name>
</gene>
<keyword evidence="4 13" id="KW-0004">4Fe-4S</keyword>
<sequence>MEAFSKKRFQIIRSDRGDKSAASAVEERAAAFAPESHGPSDAPAAVAALLERVLARRREAAALGSENARRSHLAKPLVTPEEALRLAQLPPGQTLALLEAAGLARTLLHPGTAYRCGILNAKSGRCPENCAFCAQSKHHRTNAPEYPLVESEKLEKAALTLEREGVARFGIVTSGRGPSNKDIEALAAALSKLRGKTRIGFCASLGILNAERARALAQAGFTRYHHNLETSRSYFPKICSTHDYALDVETVRTAKRAGMSTCSGGLFGLGESWRDRIELAYTLSELEVDSIPVNFLIAVPGTPLEKMPPLKPEEALRIIAMLRLINPTKDIVICGGRNHILGDRWEAWVYAAGANVVMTGDYLTRPGNAFETDRLSAAVLGVEAA</sequence>
<dbReference type="NCBIfam" id="TIGR00433">
    <property type="entry name" value="bioB"/>
    <property type="match status" value="1"/>
</dbReference>
<feature type="binding site" evidence="13">
    <location>
        <position position="130"/>
    </location>
    <ligand>
        <name>[4Fe-4S] cluster</name>
        <dbReference type="ChEBI" id="CHEBI:49883"/>
        <note>4Fe-4S-S-AdoMet</note>
    </ligand>
</feature>
<evidence type="ECO:0000256" key="12">
    <source>
        <dbReference type="ARBA" id="ARBA00051157"/>
    </source>
</evidence>
<evidence type="ECO:0000256" key="8">
    <source>
        <dbReference type="ARBA" id="ARBA00022723"/>
    </source>
</evidence>
<dbReference type="SMART" id="SM00876">
    <property type="entry name" value="BATS"/>
    <property type="match status" value="1"/>
</dbReference>
<dbReference type="InterPro" id="IPR002684">
    <property type="entry name" value="Biotin_synth/BioAB"/>
</dbReference>
<evidence type="ECO:0000256" key="10">
    <source>
        <dbReference type="ARBA" id="ARBA00023004"/>
    </source>
</evidence>
<proteinExistence type="inferred from homology"/>
<evidence type="ECO:0000256" key="13">
    <source>
        <dbReference type="HAMAP-Rule" id="MF_01694"/>
    </source>
</evidence>
<dbReference type="EMBL" id="JACJJC010000023">
    <property type="protein sequence ID" value="MBM6704863.1"/>
    <property type="molecule type" value="Genomic_DNA"/>
</dbReference>
<dbReference type="InterPro" id="IPR058240">
    <property type="entry name" value="rSAM_sf"/>
</dbReference>
<protein>
    <recommendedName>
        <fullName evidence="3 13">Biotin synthase</fullName>
        <ecNumber evidence="3 13">2.8.1.6</ecNumber>
    </recommendedName>
</protein>
<dbReference type="SUPFAM" id="SSF102114">
    <property type="entry name" value="Radical SAM enzymes"/>
    <property type="match status" value="1"/>
</dbReference>
<dbReference type="EC" id="2.8.1.6" evidence="3 13"/>
<evidence type="ECO:0000256" key="2">
    <source>
        <dbReference type="ARBA" id="ARBA00010765"/>
    </source>
</evidence>
<name>A0ABS2DUB2_9BURK</name>
<comment type="similarity">
    <text evidence="2 13">Belongs to the radical SAM superfamily. Biotin synthase family.</text>
</comment>
<comment type="catalytic activity">
    <reaction evidence="12 13">
        <text>(4R,5S)-dethiobiotin + (sulfur carrier)-SH + 2 reduced [2Fe-2S]-[ferredoxin] + 2 S-adenosyl-L-methionine = (sulfur carrier)-H + biotin + 2 5'-deoxyadenosine + 2 L-methionine + 2 oxidized [2Fe-2S]-[ferredoxin]</text>
        <dbReference type="Rhea" id="RHEA:22060"/>
        <dbReference type="Rhea" id="RHEA-COMP:10000"/>
        <dbReference type="Rhea" id="RHEA-COMP:10001"/>
        <dbReference type="Rhea" id="RHEA-COMP:14737"/>
        <dbReference type="Rhea" id="RHEA-COMP:14739"/>
        <dbReference type="ChEBI" id="CHEBI:17319"/>
        <dbReference type="ChEBI" id="CHEBI:29917"/>
        <dbReference type="ChEBI" id="CHEBI:33737"/>
        <dbReference type="ChEBI" id="CHEBI:33738"/>
        <dbReference type="ChEBI" id="CHEBI:57586"/>
        <dbReference type="ChEBI" id="CHEBI:57844"/>
        <dbReference type="ChEBI" id="CHEBI:59789"/>
        <dbReference type="ChEBI" id="CHEBI:64428"/>
        <dbReference type="ChEBI" id="CHEBI:149473"/>
        <dbReference type="EC" id="2.8.1.6"/>
    </reaction>
</comment>
<dbReference type="PROSITE" id="PS51918">
    <property type="entry name" value="RADICAL_SAM"/>
    <property type="match status" value="1"/>
</dbReference>
<feature type="domain" description="Radical SAM core" evidence="14">
    <location>
        <begin position="109"/>
        <end position="337"/>
    </location>
</feature>
<comment type="subunit">
    <text evidence="13">Homodimer.</text>
</comment>
<dbReference type="InterPro" id="IPR007197">
    <property type="entry name" value="rSAM"/>
</dbReference>
<dbReference type="SFLD" id="SFLDG01060">
    <property type="entry name" value="BATS_domain_containing"/>
    <property type="match status" value="1"/>
</dbReference>
<dbReference type="PANTHER" id="PTHR22976">
    <property type="entry name" value="BIOTIN SYNTHASE"/>
    <property type="match status" value="1"/>
</dbReference>
<evidence type="ECO:0000256" key="9">
    <source>
        <dbReference type="ARBA" id="ARBA00022756"/>
    </source>
</evidence>
<dbReference type="InterPro" id="IPR010722">
    <property type="entry name" value="BATS_dom"/>
</dbReference>
<feature type="binding site" evidence="13">
    <location>
        <position position="262"/>
    </location>
    <ligand>
        <name>[2Fe-2S] cluster</name>
        <dbReference type="ChEBI" id="CHEBI:190135"/>
    </ligand>
</feature>
<comment type="function">
    <text evidence="13">Catalyzes the conversion of dethiobiotin (DTB) to biotin by the insertion of a sulfur atom into dethiobiotin via a radical-based mechanism.</text>
</comment>
<comment type="pathway">
    <text evidence="1 13">Cofactor biosynthesis; biotin biosynthesis; biotin from 7,8-diaminononanoate: step 2/2.</text>
</comment>
<feature type="binding site" evidence="13">
    <location>
        <position position="126"/>
    </location>
    <ligand>
        <name>[4Fe-4S] cluster</name>
        <dbReference type="ChEBI" id="CHEBI:49883"/>
        <note>4Fe-4S-S-AdoMet</note>
    </ligand>
</feature>
<evidence type="ECO:0000256" key="3">
    <source>
        <dbReference type="ARBA" id="ARBA00012236"/>
    </source>
</evidence>
<feature type="binding site" evidence="13">
    <location>
        <position position="133"/>
    </location>
    <ligand>
        <name>[4Fe-4S] cluster</name>
        <dbReference type="ChEBI" id="CHEBI:49883"/>
        <note>4Fe-4S-S-AdoMet</note>
    </ligand>
</feature>
<dbReference type="GO" id="GO:0004076">
    <property type="term" value="F:biotin synthase activity"/>
    <property type="evidence" value="ECO:0007669"/>
    <property type="project" value="UniProtKB-EC"/>
</dbReference>
<keyword evidence="10 13" id="KW-0408">Iron</keyword>
<dbReference type="Pfam" id="PF04055">
    <property type="entry name" value="Radical_SAM"/>
    <property type="match status" value="1"/>
</dbReference>
<dbReference type="HAMAP" id="MF_01694">
    <property type="entry name" value="BioB"/>
    <property type="match status" value="1"/>
</dbReference>
<dbReference type="InterPro" id="IPR006638">
    <property type="entry name" value="Elp3/MiaA/NifB-like_rSAM"/>
</dbReference>
<evidence type="ECO:0000256" key="1">
    <source>
        <dbReference type="ARBA" id="ARBA00004942"/>
    </source>
</evidence>
<keyword evidence="11 13" id="KW-0411">Iron-sulfur</keyword>
<dbReference type="InterPro" id="IPR024177">
    <property type="entry name" value="Biotin_synthase"/>
</dbReference>
<evidence type="ECO:0000256" key="7">
    <source>
        <dbReference type="ARBA" id="ARBA00022714"/>
    </source>
</evidence>
<dbReference type="PANTHER" id="PTHR22976:SF2">
    <property type="entry name" value="BIOTIN SYNTHASE, MITOCHONDRIAL"/>
    <property type="match status" value="1"/>
</dbReference>
<dbReference type="RefSeq" id="WP_205104273.1">
    <property type="nucleotide sequence ID" value="NZ_JACJJC010000023.1"/>
</dbReference>
<dbReference type="CDD" id="cd01335">
    <property type="entry name" value="Radical_SAM"/>
    <property type="match status" value="1"/>
</dbReference>
<reference evidence="15 16" key="1">
    <citation type="journal article" date="2021" name="Sci. Rep.">
        <title>The distribution of antibiotic resistance genes in chicken gut microbiota commensals.</title>
        <authorList>
            <person name="Juricova H."/>
            <person name="Matiasovicova J."/>
            <person name="Kubasova T."/>
            <person name="Cejkova D."/>
            <person name="Rychlik I."/>
        </authorList>
    </citation>
    <scope>NUCLEOTIDE SEQUENCE [LARGE SCALE GENOMIC DNA]</scope>
    <source>
        <strain evidence="15 16">An829</strain>
    </source>
</reference>
<evidence type="ECO:0000256" key="6">
    <source>
        <dbReference type="ARBA" id="ARBA00022691"/>
    </source>
</evidence>
<comment type="caution">
    <text evidence="13">Lacks conserved residue(s) required for the propagation of feature annotation.</text>
</comment>
<evidence type="ECO:0000313" key="15">
    <source>
        <dbReference type="EMBL" id="MBM6704863.1"/>
    </source>
</evidence>
<keyword evidence="16" id="KW-1185">Reference proteome</keyword>
<dbReference type="SFLD" id="SFLDS00029">
    <property type="entry name" value="Radical_SAM"/>
    <property type="match status" value="1"/>
</dbReference>
<evidence type="ECO:0000256" key="4">
    <source>
        <dbReference type="ARBA" id="ARBA00022485"/>
    </source>
</evidence>
<dbReference type="PIRSF" id="PIRSF001619">
    <property type="entry name" value="Biotin_synth"/>
    <property type="match status" value="1"/>
</dbReference>
<dbReference type="Gene3D" id="3.20.20.70">
    <property type="entry name" value="Aldolase class I"/>
    <property type="match status" value="1"/>
</dbReference>
<keyword evidence="5 13" id="KW-0808">Transferase</keyword>
<keyword evidence="6 13" id="KW-0949">S-adenosyl-L-methionine</keyword>
<evidence type="ECO:0000259" key="14">
    <source>
        <dbReference type="PROSITE" id="PS51918"/>
    </source>
</evidence>
<evidence type="ECO:0000256" key="11">
    <source>
        <dbReference type="ARBA" id="ARBA00023014"/>
    </source>
</evidence>
<comment type="cofactor">
    <cofactor evidence="13">
        <name>[2Fe-2S] cluster</name>
        <dbReference type="ChEBI" id="CHEBI:190135"/>
    </cofactor>
    <text evidence="13">Binds 1 [2Fe-2S] cluster. The cluster is coordinated with 3 cysteines and 1 arginine.</text>
</comment>
<keyword evidence="7 13" id="KW-0001">2Fe-2S</keyword>
<comment type="cofactor">
    <cofactor evidence="13">
        <name>[4Fe-4S] cluster</name>
        <dbReference type="ChEBI" id="CHEBI:49883"/>
    </cofactor>
    <text evidence="13">Binds 1 [4Fe-4S] cluster. The cluster is coordinated with 3 cysteines and an exchangeable S-adenosyl-L-methionine.</text>
</comment>
<dbReference type="InterPro" id="IPR013785">
    <property type="entry name" value="Aldolase_TIM"/>
</dbReference>
<dbReference type="SMART" id="SM00729">
    <property type="entry name" value="Elp3"/>
    <property type="match status" value="1"/>
</dbReference>
<comment type="caution">
    <text evidence="15">The sequence shown here is derived from an EMBL/GenBank/DDBJ whole genome shotgun (WGS) entry which is preliminary data.</text>
</comment>
<keyword evidence="8 13" id="KW-0479">Metal-binding</keyword>
<evidence type="ECO:0000256" key="5">
    <source>
        <dbReference type="ARBA" id="ARBA00022679"/>
    </source>
</evidence>
<dbReference type="Proteomes" id="UP000715095">
    <property type="component" value="Unassembled WGS sequence"/>
</dbReference>
<organism evidence="15 16">
    <name type="scientific">Sutterella massiliensis</name>
    <dbReference type="NCBI Taxonomy" id="1816689"/>
    <lineage>
        <taxon>Bacteria</taxon>
        <taxon>Pseudomonadati</taxon>
        <taxon>Pseudomonadota</taxon>
        <taxon>Betaproteobacteria</taxon>
        <taxon>Burkholderiales</taxon>
        <taxon>Sutterellaceae</taxon>
        <taxon>Sutterella</taxon>
    </lineage>
</organism>
<feature type="binding site" evidence="13">
    <location>
        <position position="202"/>
    </location>
    <ligand>
        <name>[2Fe-2S] cluster</name>
        <dbReference type="ChEBI" id="CHEBI:190135"/>
    </ligand>
</feature>
<accession>A0ABS2DUB2</accession>